<keyword evidence="1" id="KW-0812">Transmembrane</keyword>
<organism evidence="2 3">
    <name type="scientific">Amycolatopsis samaneae</name>
    <dbReference type="NCBI Taxonomy" id="664691"/>
    <lineage>
        <taxon>Bacteria</taxon>
        <taxon>Bacillati</taxon>
        <taxon>Actinomycetota</taxon>
        <taxon>Actinomycetes</taxon>
        <taxon>Pseudonocardiales</taxon>
        <taxon>Pseudonocardiaceae</taxon>
        <taxon>Amycolatopsis</taxon>
    </lineage>
</organism>
<keyword evidence="3" id="KW-1185">Reference proteome</keyword>
<protein>
    <submittedName>
        <fullName evidence="2">Uncharacterized protein</fullName>
    </submittedName>
</protein>
<keyword evidence="1" id="KW-1133">Transmembrane helix</keyword>
<feature type="transmembrane region" description="Helical" evidence="1">
    <location>
        <begin position="6"/>
        <end position="33"/>
    </location>
</feature>
<gene>
    <name evidence="2" type="ORF">ACFSYJ_27350</name>
</gene>
<dbReference type="RefSeq" id="WP_345400972.1">
    <property type="nucleotide sequence ID" value="NZ_BAABHG010000012.1"/>
</dbReference>
<dbReference type="EMBL" id="JBHUKU010000015">
    <property type="protein sequence ID" value="MFD2462352.1"/>
    <property type="molecule type" value="Genomic_DNA"/>
</dbReference>
<proteinExistence type="predicted"/>
<dbReference type="Proteomes" id="UP001597419">
    <property type="component" value="Unassembled WGS sequence"/>
</dbReference>
<name>A0ABW5GNA5_9PSEU</name>
<comment type="caution">
    <text evidence="2">The sequence shown here is derived from an EMBL/GenBank/DDBJ whole genome shotgun (WGS) entry which is preliminary data.</text>
</comment>
<accession>A0ABW5GNA5</accession>
<sequence>MLALSGGFWLVLAAAAMLVVAGGVTLALLAKILSASERDVRVRVVVFPRPRIEIDAKTVTSKGSDDG</sequence>
<evidence type="ECO:0000313" key="2">
    <source>
        <dbReference type="EMBL" id="MFD2462352.1"/>
    </source>
</evidence>
<reference evidence="3" key="1">
    <citation type="journal article" date="2019" name="Int. J. Syst. Evol. Microbiol.">
        <title>The Global Catalogue of Microorganisms (GCM) 10K type strain sequencing project: providing services to taxonomists for standard genome sequencing and annotation.</title>
        <authorList>
            <consortium name="The Broad Institute Genomics Platform"/>
            <consortium name="The Broad Institute Genome Sequencing Center for Infectious Disease"/>
            <person name="Wu L."/>
            <person name="Ma J."/>
        </authorList>
    </citation>
    <scope>NUCLEOTIDE SEQUENCE [LARGE SCALE GENOMIC DNA]</scope>
    <source>
        <strain evidence="3">CGMCC 4.7643</strain>
    </source>
</reference>
<keyword evidence="1" id="KW-0472">Membrane</keyword>
<evidence type="ECO:0000313" key="3">
    <source>
        <dbReference type="Proteomes" id="UP001597419"/>
    </source>
</evidence>
<evidence type="ECO:0000256" key="1">
    <source>
        <dbReference type="SAM" id="Phobius"/>
    </source>
</evidence>